<feature type="coiled-coil region" evidence="1">
    <location>
        <begin position="149"/>
        <end position="201"/>
    </location>
</feature>
<keyword evidence="1" id="KW-0175">Coiled coil</keyword>
<evidence type="ECO:0000256" key="1">
    <source>
        <dbReference type="SAM" id="Coils"/>
    </source>
</evidence>
<dbReference type="Gene3D" id="3.30.40.10">
    <property type="entry name" value="Zinc/RING finger domain, C3HC4 (zinc finger)"/>
    <property type="match status" value="1"/>
</dbReference>
<evidence type="ECO:0000256" key="2">
    <source>
        <dbReference type="SAM" id="MobiDB-lite"/>
    </source>
</evidence>
<feature type="compositionally biased region" description="Low complexity" evidence="2">
    <location>
        <begin position="244"/>
        <end position="255"/>
    </location>
</feature>
<evidence type="ECO:0000313" key="4">
    <source>
        <dbReference type="EMBL" id="KAL0810396.1"/>
    </source>
</evidence>
<protein>
    <recommendedName>
        <fullName evidence="3">FP protein C-terminal domain-containing protein</fullName>
    </recommendedName>
</protein>
<dbReference type="InterPro" id="IPR013083">
    <property type="entry name" value="Znf_RING/FYVE/PHD"/>
</dbReference>
<evidence type="ECO:0000259" key="3">
    <source>
        <dbReference type="Pfam" id="PF25298"/>
    </source>
</evidence>
<dbReference type="EMBL" id="JBEDNZ010000026">
    <property type="protein sequence ID" value="KAL0810396.1"/>
    <property type="molecule type" value="Genomic_DNA"/>
</dbReference>
<sequence>METCMGCNSVVVVEQTLKCRSCHGYFDYKCLNMSINTFNKIPSTSRQQWRCPNCLNVTQRRGDNSNTPVRRNLDVLNLTSMSCDESLQEAIDAPCERNTEAQTKNANMAEGLLSITQFGDLLDQRMDKIKESLTSHIESTIKREINGVLQEWKKELDKAFHHVHAQQNELKNQIAAATLKIAELEGDRIKLEQEVNAQAQTSLRSEVEIAGMAEFARENLIHNVLVMAQKVGIKLEDKDIDSVARAGAPRRPSAGTESSDPDARSTLPRPVVVRFTRRWTRDDFIKACKSRRNITSKDILPEGPATKLYVNERLTTVNRSLFRDTRLQARQQGYRHCWTKGGTIYVRAFDGAHAKAVRTPADLARIFGNTKDGVEVPETTQSTNLPAI</sequence>
<gene>
    <name evidence="4" type="ORF">ABMA28_010541</name>
</gene>
<dbReference type="InterPro" id="IPR057251">
    <property type="entry name" value="FP_C"/>
</dbReference>
<reference evidence="4 5" key="1">
    <citation type="submission" date="2024-06" db="EMBL/GenBank/DDBJ databases">
        <title>A chromosome-level genome assembly of beet webworm, Loxostege sticticalis.</title>
        <authorList>
            <person name="Zhang Y."/>
        </authorList>
    </citation>
    <scope>NUCLEOTIDE SEQUENCE [LARGE SCALE GENOMIC DNA]</scope>
    <source>
        <strain evidence="4">AQ028</strain>
        <tissue evidence="4">Male pupae</tissue>
    </source>
</reference>
<feature type="domain" description="FP protein C-terminal" evidence="3">
    <location>
        <begin position="315"/>
        <end position="366"/>
    </location>
</feature>
<feature type="region of interest" description="Disordered" evidence="2">
    <location>
        <begin position="244"/>
        <end position="267"/>
    </location>
</feature>
<dbReference type="CDD" id="cd15489">
    <property type="entry name" value="PHD_SF"/>
    <property type="match status" value="1"/>
</dbReference>
<accession>A0ABD0S9L4</accession>
<proteinExistence type="predicted"/>
<dbReference type="Pfam" id="PF25298">
    <property type="entry name" value="Baculo_FP_2nd"/>
    <property type="match status" value="1"/>
</dbReference>
<comment type="caution">
    <text evidence="4">The sequence shown here is derived from an EMBL/GenBank/DDBJ whole genome shotgun (WGS) entry which is preliminary data.</text>
</comment>
<evidence type="ECO:0000313" key="5">
    <source>
        <dbReference type="Proteomes" id="UP001549921"/>
    </source>
</evidence>
<dbReference type="AlphaFoldDB" id="A0ABD0S9L4"/>
<organism evidence="4 5">
    <name type="scientific">Loxostege sticticalis</name>
    <name type="common">Beet webworm moth</name>
    <dbReference type="NCBI Taxonomy" id="481309"/>
    <lineage>
        <taxon>Eukaryota</taxon>
        <taxon>Metazoa</taxon>
        <taxon>Ecdysozoa</taxon>
        <taxon>Arthropoda</taxon>
        <taxon>Hexapoda</taxon>
        <taxon>Insecta</taxon>
        <taxon>Pterygota</taxon>
        <taxon>Neoptera</taxon>
        <taxon>Endopterygota</taxon>
        <taxon>Lepidoptera</taxon>
        <taxon>Glossata</taxon>
        <taxon>Ditrysia</taxon>
        <taxon>Pyraloidea</taxon>
        <taxon>Crambidae</taxon>
        <taxon>Pyraustinae</taxon>
        <taxon>Loxostege</taxon>
    </lineage>
</organism>
<dbReference type="SUPFAM" id="SSF57903">
    <property type="entry name" value="FYVE/PHD zinc finger"/>
    <property type="match status" value="1"/>
</dbReference>
<name>A0ABD0S9L4_LOXSC</name>
<dbReference type="Proteomes" id="UP001549921">
    <property type="component" value="Unassembled WGS sequence"/>
</dbReference>
<dbReference type="InterPro" id="IPR011011">
    <property type="entry name" value="Znf_FYVE_PHD"/>
</dbReference>